<name>A0A8J2NUN5_9HEXA</name>
<dbReference type="PANTHER" id="PTHR37445:SF3">
    <property type="entry name" value="ZINC FINGER PHD-TYPE DOMAIN-CONTAINING PROTEIN"/>
    <property type="match status" value="1"/>
</dbReference>
<dbReference type="EMBL" id="CAJVCH010077874">
    <property type="protein sequence ID" value="CAG7721248.1"/>
    <property type="molecule type" value="Genomic_DNA"/>
</dbReference>
<accession>A0A8J2NUN5</accession>
<dbReference type="PANTHER" id="PTHR37445">
    <property type="entry name" value="PROTEIN CBG24663"/>
    <property type="match status" value="1"/>
</dbReference>
<proteinExistence type="predicted"/>
<protein>
    <submittedName>
        <fullName evidence="2">Uncharacterized protein</fullName>
    </submittedName>
</protein>
<dbReference type="AlphaFoldDB" id="A0A8J2NUN5"/>
<dbReference type="Proteomes" id="UP000708208">
    <property type="component" value="Unassembled WGS sequence"/>
</dbReference>
<sequence length="231" mass="26796">MEERQQKLEETVLESRADLAKKIEDSTVALMKRIETVEEEQLTIRHDFEKHVEEVHSVVNVFREDVAEQIREEIVEFERRKQRQNKFIIFGVDEKGDSEDVNFVEKLLNSICPGQKIKTDVTRIGKREVRNSKIRPVLVSTERLRDKREVLNAAKEKLKKMPEYSKIAVKPGLTRKQREEWQQRRSARPATNGEGSGSSETPAGRSVLAPKRKIRTNVTAVEDRATKVHKK</sequence>
<keyword evidence="3" id="KW-1185">Reference proteome</keyword>
<evidence type="ECO:0000256" key="1">
    <source>
        <dbReference type="SAM" id="MobiDB-lite"/>
    </source>
</evidence>
<feature type="compositionally biased region" description="Basic and acidic residues" evidence="1">
    <location>
        <begin position="221"/>
        <end position="231"/>
    </location>
</feature>
<reference evidence="2" key="1">
    <citation type="submission" date="2021-06" db="EMBL/GenBank/DDBJ databases">
        <authorList>
            <person name="Hodson N. C."/>
            <person name="Mongue J. A."/>
            <person name="Jaron S. K."/>
        </authorList>
    </citation>
    <scope>NUCLEOTIDE SEQUENCE</scope>
</reference>
<evidence type="ECO:0000313" key="2">
    <source>
        <dbReference type="EMBL" id="CAG7721248.1"/>
    </source>
</evidence>
<dbReference type="OrthoDB" id="6769865at2759"/>
<gene>
    <name evidence="2" type="ORF">AFUS01_LOCUS10474</name>
</gene>
<organism evidence="2 3">
    <name type="scientific">Allacma fusca</name>
    <dbReference type="NCBI Taxonomy" id="39272"/>
    <lineage>
        <taxon>Eukaryota</taxon>
        <taxon>Metazoa</taxon>
        <taxon>Ecdysozoa</taxon>
        <taxon>Arthropoda</taxon>
        <taxon>Hexapoda</taxon>
        <taxon>Collembola</taxon>
        <taxon>Symphypleona</taxon>
        <taxon>Sminthuridae</taxon>
        <taxon>Allacma</taxon>
    </lineage>
</organism>
<evidence type="ECO:0000313" key="3">
    <source>
        <dbReference type="Proteomes" id="UP000708208"/>
    </source>
</evidence>
<feature type="region of interest" description="Disordered" evidence="1">
    <location>
        <begin position="169"/>
        <end position="231"/>
    </location>
</feature>
<comment type="caution">
    <text evidence="2">The sequence shown here is derived from an EMBL/GenBank/DDBJ whole genome shotgun (WGS) entry which is preliminary data.</text>
</comment>